<dbReference type="OrthoDB" id="9816309at2"/>
<dbReference type="EMBL" id="CP012040">
    <property type="protein sequence ID" value="AKP52989.1"/>
    <property type="molecule type" value="Genomic_DNA"/>
</dbReference>
<keyword evidence="3 5" id="KW-0597">Phosphoprotein</keyword>
<feature type="transmembrane region" description="Helical" evidence="6">
    <location>
        <begin position="289"/>
        <end position="307"/>
    </location>
</feature>
<comment type="catalytic activity">
    <reaction evidence="1">
        <text>ATP + protein L-histidine = ADP + protein N-phospho-L-histidine.</text>
        <dbReference type="EC" id="2.7.13.3"/>
    </reaction>
</comment>
<dbReference type="AlphaFoldDB" id="A0A0H4PFK4"/>
<dbReference type="PROSITE" id="PS50110">
    <property type="entry name" value="RESPONSE_REGULATORY"/>
    <property type="match status" value="1"/>
</dbReference>
<feature type="modified residue" description="4-aspartylphosphate" evidence="5">
    <location>
        <position position="724"/>
    </location>
</feature>
<keyword evidence="10" id="KW-1185">Reference proteome</keyword>
<protein>
    <recommendedName>
        <fullName evidence="2">histidine kinase</fullName>
        <ecNumber evidence="2">2.7.13.3</ecNumber>
    </recommendedName>
</protein>
<proteinExistence type="predicted"/>
<dbReference type="CDD" id="cd00082">
    <property type="entry name" value="HisKA"/>
    <property type="match status" value="1"/>
</dbReference>
<evidence type="ECO:0000256" key="5">
    <source>
        <dbReference type="PROSITE-ProRule" id="PRU00169"/>
    </source>
</evidence>
<dbReference type="Gene3D" id="2.60.40.2380">
    <property type="match status" value="1"/>
</dbReference>
<sequence length="804" mass="90579">MNKIIKLIFLGLIAFFYSFDSFSYVSRPFQAKDQHANLAVSLYEYAEITNVGDNYFTFDEFLDQENTLKFKPIEGPSTNLGFTESNYWLRLSIKNISENLLHYFLETGRPITDHVDLYLVTEGEPLKVLNNGDLIPFKERSFAHRKIIFPLDLKPGKVYQVYVHYQSDGEVINLPLELHTPTSLVQSSYQKQLFHGLFYGILLLAGAVYLFFYFGIGEKSFLLYSVYVLSVALLHMSLDGYFIQYINPASGWLNKNAILITATLSAMAFGRYAQIYTNVKKWSKGSNKVLNLLLSALVILLICVVFIPNGKAIYYPAVNLLSCLLLLVLITTVLLSFVKGQKLDFFFTLAIFSFTVGFFILIFNNFSLIPNSFFTENGSKIGTGVEIIFLSLAMSNRIRLLKSEKGKLQEIALQKSKESNEIKSYFLSNISHELRTPLNAIIGLTQSIREINKEESIISNLDVIQYSSMGLLGAIDDVLDYSKIEKGELRLEEVPFDLKKMVHQLAATFERQAKDNGLEFIFEEVGNLPELLIGDKRRMEQIIQNLLKNALKFTLKGKIGFKIEAIEIPNDQVLLNIQVTDTGVGIKEKKLERLFASFTQGQNDDKRKFGGLGLGLCIVKALVDLNQGKIEVQSEEGVGTTVSLQINKTLPNNRDGANSFDYAKSGVFDLENKRILIVEDNALNQMVLKVLIGNWKNSSFEIANNGQEAIDLLKVKPFDVVLMDLQMPVMDGYEATTAIRVGAAGTSMSKVPIIAVTADVTQKARFRVLEVGMDDYMTKPINKEELYNKIKKAIYLGDSEIPHK</sequence>
<dbReference type="Pfam" id="PF02518">
    <property type="entry name" value="HATPase_c"/>
    <property type="match status" value="1"/>
</dbReference>
<dbReference type="Pfam" id="PF00512">
    <property type="entry name" value="HisKA"/>
    <property type="match status" value="1"/>
</dbReference>
<evidence type="ECO:0000256" key="1">
    <source>
        <dbReference type="ARBA" id="ARBA00000085"/>
    </source>
</evidence>
<evidence type="ECO:0000256" key="3">
    <source>
        <dbReference type="ARBA" id="ARBA00022553"/>
    </source>
</evidence>
<feature type="transmembrane region" description="Helical" evidence="6">
    <location>
        <begin position="193"/>
        <end position="214"/>
    </location>
</feature>
<dbReference type="FunFam" id="3.30.565.10:FF:000010">
    <property type="entry name" value="Sensor histidine kinase RcsC"/>
    <property type="match status" value="1"/>
</dbReference>
<dbReference type="Gene3D" id="3.40.50.2300">
    <property type="match status" value="1"/>
</dbReference>
<keyword evidence="6" id="KW-0472">Membrane</keyword>
<dbReference type="Gene3D" id="1.10.287.130">
    <property type="match status" value="1"/>
</dbReference>
<evidence type="ECO:0000256" key="4">
    <source>
        <dbReference type="ARBA" id="ARBA00023012"/>
    </source>
</evidence>
<dbReference type="EC" id="2.7.13.3" evidence="2"/>
<keyword evidence="9" id="KW-0547">Nucleotide-binding</keyword>
<name>A0A0H4PFK4_9BACT</name>
<keyword evidence="6" id="KW-0812">Transmembrane</keyword>
<dbReference type="InterPro" id="IPR011006">
    <property type="entry name" value="CheY-like_superfamily"/>
</dbReference>
<dbReference type="InterPro" id="IPR001789">
    <property type="entry name" value="Sig_transdc_resp-reg_receiver"/>
</dbReference>
<keyword evidence="9" id="KW-0067">ATP-binding</keyword>
<dbReference type="PANTHER" id="PTHR45339:SF1">
    <property type="entry name" value="HYBRID SIGNAL TRANSDUCTION HISTIDINE KINASE J"/>
    <property type="match status" value="1"/>
</dbReference>
<feature type="transmembrane region" description="Helical" evidence="6">
    <location>
        <begin position="258"/>
        <end position="277"/>
    </location>
</feature>
<accession>A0A0H4PFK4</accession>
<feature type="transmembrane region" description="Helical" evidence="6">
    <location>
        <begin position="221"/>
        <end position="238"/>
    </location>
</feature>
<keyword evidence="4" id="KW-0902">Two-component regulatory system</keyword>
<dbReference type="CDD" id="cd16922">
    <property type="entry name" value="HATPase_EvgS-ArcB-TorS-like"/>
    <property type="match status" value="1"/>
</dbReference>
<dbReference type="Proteomes" id="UP000036520">
    <property type="component" value="Chromosome"/>
</dbReference>
<dbReference type="SUPFAM" id="SSF52172">
    <property type="entry name" value="CheY-like"/>
    <property type="match status" value="1"/>
</dbReference>
<gene>
    <name evidence="9" type="ORF">CA2015_3612</name>
</gene>
<dbReference type="GO" id="GO:0005524">
    <property type="term" value="F:ATP binding"/>
    <property type="evidence" value="ECO:0007669"/>
    <property type="project" value="UniProtKB-KW"/>
</dbReference>
<feature type="transmembrane region" description="Helical" evidence="6">
    <location>
        <begin position="313"/>
        <end position="338"/>
    </location>
</feature>
<dbReference type="PROSITE" id="PS50109">
    <property type="entry name" value="HIS_KIN"/>
    <property type="match status" value="1"/>
</dbReference>
<evidence type="ECO:0000259" key="7">
    <source>
        <dbReference type="PROSITE" id="PS50109"/>
    </source>
</evidence>
<evidence type="ECO:0000256" key="2">
    <source>
        <dbReference type="ARBA" id="ARBA00012438"/>
    </source>
</evidence>
<evidence type="ECO:0000313" key="10">
    <source>
        <dbReference type="Proteomes" id="UP000036520"/>
    </source>
</evidence>
<feature type="transmembrane region" description="Helical" evidence="6">
    <location>
        <begin position="345"/>
        <end position="369"/>
    </location>
</feature>
<dbReference type="PANTHER" id="PTHR45339">
    <property type="entry name" value="HYBRID SIGNAL TRANSDUCTION HISTIDINE KINASE J"/>
    <property type="match status" value="1"/>
</dbReference>
<dbReference type="Pfam" id="PF07696">
    <property type="entry name" value="7TMR-DISMED2"/>
    <property type="match status" value="1"/>
</dbReference>
<feature type="domain" description="Response regulatory" evidence="8">
    <location>
        <begin position="674"/>
        <end position="794"/>
    </location>
</feature>
<dbReference type="PRINTS" id="PR00344">
    <property type="entry name" value="BCTRLSENSOR"/>
</dbReference>
<dbReference type="SUPFAM" id="SSF47384">
    <property type="entry name" value="Homodimeric domain of signal transducing histidine kinase"/>
    <property type="match status" value="1"/>
</dbReference>
<evidence type="ECO:0000256" key="6">
    <source>
        <dbReference type="SAM" id="Phobius"/>
    </source>
</evidence>
<feature type="domain" description="Histidine kinase" evidence="7">
    <location>
        <begin position="429"/>
        <end position="650"/>
    </location>
</feature>
<dbReference type="InterPro" id="IPR004358">
    <property type="entry name" value="Sig_transdc_His_kin-like_C"/>
</dbReference>
<dbReference type="STRING" id="320787.CA2015_3612"/>
<dbReference type="Pfam" id="PF07695">
    <property type="entry name" value="7TMR-DISM_7TM"/>
    <property type="match status" value="1"/>
</dbReference>
<dbReference type="SUPFAM" id="SSF55874">
    <property type="entry name" value="ATPase domain of HSP90 chaperone/DNA topoisomerase II/histidine kinase"/>
    <property type="match status" value="1"/>
</dbReference>
<dbReference type="InterPro" id="IPR003661">
    <property type="entry name" value="HisK_dim/P_dom"/>
</dbReference>
<reference evidence="9 10" key="1">
    <citation type="submission" date="2015-07" db="EMBL/GenBank/DDBJ databases">
        <authorList>
            <person name="Kim K.M."/>
        </authorList>
    </citation>
    <scope>NUCLEOTIDE SEQUENCE [LARGE SCALE GENOMIC DNA]</scope>
    <source>
        <strain evidence="9 10">KCTC 12363</strain>
    </source>
</reference>
<evidence type="ECO:0000313" key="9">
    <source>
        <dbReference type="EMBL" id="AKP52989.1"/>
    </source>
</evidence>
<dbReference type="InterPro" id="IPR003594">
    <property type="entry name" value="HATPase_dom"/>
</dbReference>
<dbReference type="InterPro" id="IPR011622">
    <property type="entry name" value="7TMR_DISM_rcpt_extracell_dom2"/>
</dbReference>
<dbReference type="KEGG" id="camu:CA2015_3612"/>
<dbReference type="Gene3D" id="3.30.565.10">
    <property type="entry name" value="Histidine kinase-like ATPase, C-terminal domain"/>
    <property type="match status" value="1"/>
</dbReference>
<dbReference type="SMART" id="SM00448">
    <property type="entry name" value="REC"/>
    <property type="match status" value="1"/>
</dbReference>
<dbReference type="InterPro" id="IPR036890">
    <property type="entry name" value="HATPase_C_sf"/>
</dbReference>
<dbReference type="GO" id="GO:0000155">
    <property type="term" value="F:phosphorelay sensor kinase activity"/>
    <property type="evidence" value="ECO:0007669"/>
    <property type="project" value="InterPro"/>
</dbReference>
<dbReference type="InterPro" id="IPR005467">
    <property type="entry name" value="His_kinase_dom"/>
</dbReference>
<dbReference type="RefSeq" id="WP_048643146.1">
    <property type="nucleotide sequence ID" value="NZ_CP012040.1"/>
</dbReference>
<dbReference type="Pfam" id="PF00072">
    <property type="entry name" value="Response_reg"/>
    <property type="match status" value="1"/>
</dbReference>
<dbReference type="InterPro" id="IPR036097">
    <property type="entry name" value="HisK_dim/P_sf"/>
</dbReference>
<dbReference type="SMART" id="SM00387">
    <property type="entry name" value="HATPase_c"/>
    <property type="match status" value="1"/>
</dbReference>
<evidence type="ECO:0000259" key="8">
    <source>
        <dbReference type="PROSITE" id="PS50110"/>
    </source>
</evidence>
<dbReference type="CDD" id="cd17546">
    <property type="entry name" value="REC_hyHK_CKI1_RcsC-like"/>
    <property type="match status" value="1"/>
</dbReference>
<dbReference type="SMART" id="SM00388">
    <property type="entry name" value="HisKA"/>
    <property type="match status" value="1"/>
</dbReference>
<dbReference type="InterPro" id="IPR011623">
    <property type="entry name" value="7TMR_DISM_rcpt_extracell_dom1"/>
</dbReference>
<keyword evidence="6" id="KW-1133">Transmembrane helix</keyword>
<organism evidence="9 10">
    <name type="scientific">Cyclobacterium amurskyense</name>
    <dbReference type="NCBI Taxonomy" id="320787"/>
    <lineage>
        <taxon>Bacteria</taxon>
        <taxon>Pseudomonadati</taxon>
        <taxon>Bacteroidota</taxon>
        <taxon>Cytophagia</taxon>
        <taxon>Cytophagales</taxon>
        <taxon>Cyclobacteriaceae</taxon>
        <taxon>Cyclobacterium</taxon>
    </lineage>
</organism>